<dbReference type="RefSeq" id="WP_131756528.1">
    <property type="nucleotide sequence ID" value="NZ_CAACUY010000017.1"/>
</dbReference>
<gene>
    <name evidence="3" type="ORF">ACFQZM_34740</name>
</gene>
<evidence type="ECO:0000313" key="4">
    <source>
        <dbReference type="Proteomes" id="UP001597063"/>
    </source>
</evidence>
<protein>
    <submittedName>
        <fullName evidence="3">DUF4185 domain-containing protein</fullName>
    </submittedName>
</protein>
<evidence type="ECO:0000313" key="3">
    <source>
        <dbReference type="EMBL" id="MFD0689689.1"/>
    </source>
</evidence>
<feature type="chain" id="PRO_5047540948" evidence="1">
    <location>
        <begin position="30"/>
        <end position="384"/>
    </location>
</feature>
<dbReference type="Proteomes" id="UP001597063">
    <property type="component" value="Unassembled WGS sequence"/>
</dbReference>
<feature type="signal peptide" evidence="1">
    <location>
        <begin position="1"/>
        <end position="29"/>
    </location>
</feature>
<name>A0ABW2XW55_9ACTN</name>
<dbReference type="InterPro" id="IPR025442">
    <property type="entry name" value="DUF4185"/>
</dbReference>
<dbReference type="EMBL" id="JBHTGP010000018">
    <property type="protein sequence ID" value="MFD0689689.1"/>
    <property type="molecule type" value="Genomic_DNA"/>
</dbReference>
<feature type="domain" description="DUF4185" evidence="2">
    <location>
        <begin position="237"/>
        <end position="366"/>
    </location>
</feature>
<accession>A0ABW2XW55</accession>
<keyword evidence="4" id="KW-1185">Reference proteome</keyword>
<proteinExistence type="predicted"/>
<comment type="caution">
    <text evidence="3">The sequence shown here is derived from an EMBL/GenBank/DDBJ whole genome shotgun (WGS) entry which is preliminary data.</text>
</comment>
<dbReference type="Pfam" id="PF13810">
    <property type="entry name" value="DUF4185"/>
    <property type="match status" value="1"/>
</dbReference>
<organism evidence="3 4">
    <name type="scientific">Actinomadura fibrosa</name>
    <dbReference type="NCBI Taxonomy" id="111802"/>
    <lineage>
        <taxon>Bacteria</taxon>
        <taxon>Bacillati</taxon>
        <taxon>Actinomycetota</taxon>
        <taxon>Actinomycetes</taxon>
        <taxon>Streptosporangiales</taxon>
        <taxon>Thermomonosporaceae</taxon>
        <taxon>Actinomadura</taxon>
    </lineage>
</organism>
<evidence type="ECO:0000259" key="2">
    <source>
        <dbReference type="Pfam" id="PF13810"/>
    </source>
</evidence>
<sequence>MMLRRSAAAAVAAVLAAALGVAAGPSASAAPPVGTVQSTTDLGPVTWDSRILGRDAGFSVKWGNSATWMFGDTGMTVPGADGDHWADNTAAVTTDLNAADGISLVAPSGREHTDGTGAPTEYLPFSQWESFFNYSNDPARCGQPGVGDCGKQYFLWPAQPVADPARNRVVYSFTTGIRGGAVTDPFGEYWGTGFAVWDAASGTVTRPETGPVPGGASWDKWVMFHGQETSYIPAVTVGSNVYSLGCVRDFVVFHCSLARVPLADILTRSAWRFYTAGGQWSASASDAAPVFDGASSTSMFYNTYLGKYMAVYGYDQVFYRTAAQPWGPWSDEAKLFDTVPAATGNNYFGLAHPEYGAGKTLYITYARPKGNNGGEIRVQKVVFN</sequence>
<evidence type="ECO:0000256" key="1">
    <source>
        <dbReference type="SAM" id="SignalP"/>
    </source>
</evidence>
<keyword evidence="1" id="KW-0732">Signal</keyword>
<reference evidence="4" key="1">
    <citation type="journal article" date="2019" name="Int. J. Syst. Evol. Microbiol.">
        <title>The Global Catalogue of Microorganisms (GCM) 10K type strain sequencing project: providing services to taxonomists for standard genome sequencing and annotation.</title>
        <authorList>
            <consortium name="The Broad Institute Genomics Platform"/>
            <consortium name="The Broad Institute Genome Sequencing Center for Infectious Disease"/>
            <person name="Wu L."/>
            <person name="Ma J."/>
        </authorList>
    </citation>
    <scope>NUCLEOTIDE SEQUENCE [LARGE SCALE GENOMIC DNA]</scope>
    <source>
        <strain evidence="4">JCM 9371</strain>
    </source>
</reference>